<evidence type="ECO:0000313" key="2">
    <source>
        <dbReference type="Proteomes" id="UP000255697"/>
    </source>
</evidence>
<name>A0A345AUU8_9CAUD</name>
<sequence length="93" mass="10752">MNIEIYGIEEETFRCAGCESAKKTFNEAGLPYTFKRIVKLVDGIPKIDDELYAELKTKIAVSKLFMPYIFIDGTRVKIKELKNYLLQLGYDTF</sequence>
<dbReference type="Proteomes" id="UP000255697">
    <property type="component" value="Segment"/>
</dbReference>
<dbReference type="GeneID" id="55810143"/>
<proteinExistence type="predicted"/>
<evidence type="ECO:0000313" key="1">
    <source>
        <dbReference type="EMBL" id="AXF40681.1"/>
    </source>
</evidence>
<organism evidence="1 2">
    <name type="scientific">Acinetobacter phage vB_ApiM_fHyAci03</name>
    <dbReference type="NCBI Taxonomy" id="2269366"/>
    <lineage>
        <taxon>Viruses</taxon>
        <taxon>Duplodnaviria</taxon>
        <taxon>Heunggongvirae</taxon>
        <taxon>Uroviricota</taxon>
        <taxon>Caudoviricetes</taxon>
        <taxon>Pantevenvirales</taxon>
        <taxon>Straboviridae</taxon>
        <taxon>Twarogvirinae</taxon>
        <taxon>Lazarusvirus</taxon>
        <taxon>Lazarusvirus fhyacithree</taxon>
    </lineage>
</organism>
<gene>
    <name evidence="1" type="primary">nrdH</name>
    <name evidence="1" type="ORF">Ac3_112</name>
</gene>
<dbReference type="KEGG" id="vg:55810143"/>
<dbReference type="RefSeq" id="YP_009880882.1">
    <property type="nucleotide sequence ID" value="NC_049438.1"/>
</dbReference>
<keyword evidence="2" id="KW-1185">Reference proteome</keyword>
<accession>A0A345AUU8</accession>
<dbReference type="EMBL" id="MH460829">
    <property type="protein sequence ID" value="AXF40681.1"/>
    <property type="molecule type" value="Genomic_DNA"/>
</dbReference>
<dbReference type="Gene3D" id="3.40.30.10">
    <property type="entry name" value="Glutaredoxin"/>
    <property type="match status" value="1"/>
</dbReference>
<dbReference type="SUPFAM" id="SSF52833">
    <property type="entry name" value="Thioredoxin-like"/>
    <property type="match status" value="1"/>
</dbReference>
<protein>
    <submittedName>
        <fullName evidence="1">Glutaredoxin</fullName>
    </submittedName>
</protein>
<dbReference type="InterPro" id="IPR036249">
    <property type="entry name" value="Thioredoxin-like_sf"/>
</dbReference>
<reference evidence="2" key="1">
    <citation type="submission" date="2018-06" db="EMBL/GenBank/DDBJ databases">
        <title>Whole genome analysis of phage vB_ApiM_fHyAci03 infecting Acinetobacter pittii.</title>
        <authorList>
            <person name="Kiljunen S."/>
            <person name="Wicklund A."/>
            <person name="Skurnik M."/>
        </authorList>
    </citation>
    <scope>NUCLEOTIDE SEQUENCE [LARGE SCALE GENOMIC DNA]</scope>
</reference>